<dbReference type="EMBL" id="ACCU02000003">
    <property type="protein sequence ID" value="EEE47870.1"/>
    <property type="molecule type" value="Genomic_DNA"/>
</dbReference>
<evidence type="ECO:0000313" key="3">
    <source>
        <dbReference type="Proteomes" id="UP000004703"/>
    </source>
</evidence>
<proteinExistence type="predicted"/>
<protein>
    <recommendedName>
        <fullName evidence="1">DUF6455 domain-containing protein</fullName>
    </recommendedName>
</protein>
<name>A0A5E8H8Y0_ROSAD</name>
<evidence type="ECO:0000259" key="1">
    <source>
        <dbReference type="Pfam" id="PF20056"/>
    </source>
</evidence>
<gene>
    <name evidence="2" type="ORF">SADFL11_5160</name>
</gene>
<dbReference type="Pfam" id="PF20056">
    <property type="entry name" value="DUF6455"/>
    <property type="match status" value="1"/>
</dbReference>
<accession>A0A5E8H8Y0</accession>
<dbReference type="AlphaFoldDB" id="A0A5E8H8Y0"/>
<reference evidence="2 3" key="2">
    <citation type="submission" date="2013-04" db="EMBL/GenBank/DDBJ databases">
        <authorList>
            <person name="Fiebig A."/>
            <person name="Pradella S."/>
            <person name="Wagner-Doebler I."/>
        </authorList>
    </citation>
    <scope>NUCLEOTIDE SEQUENCE [LARGE SCALE GENOMIC DNA]</scope>
    <source>
        <strain evidence="3">DSM 17067 / NCIMB 14079 / DFL-11</strain>
    </source>
</reference>
<dbReference type="InterPro" id="IPR045601">
    <property type="entry name" value="DUF6455"/>
</dbReference>
<evidence type="ECO:0000313" key="2">
    <source>
        <dbReference type="EMBL" id="EEE47870.1"/>
    </source>
</evidence>
<feature type="domain" description="DUF6455" evidence="1">
    <location>
        <begin position="1"/>
        <end position="79"/>
    </location>
</feature>
<sequence>MNWMDRLNERAELMGRMLDTIGAMKGLPGGVQADVDMETAARRCMSCQETEKCRQWLEHHEDGAEAPLKDCANAILFESWLKV</sequence>
<organism evidence="2 3">
    <name type="scientific">Roseibium alexandrii (strain DSM 17067 / NCIMB 14079 / DFL-11)</name>
    <name type="common">Labrenzia alexandrii</name>
    <dbReference type="NCBI Taxonomy" id="244592"/>
    <lineage>
        <taxon>Bacteria</taxon>
        <taxon>Pseudomonadati</taxon>
        <taxon>Pseudomonadota</taxon>
        <taxon>Alphaproteobacteria</taxon>
        <taxon>Hyphomicrobiales</taxon>
        <taxon>Stappiaceae</taxon>
        <taxon>Roseibium</taxon>
    </lineage>
</organism>
<dbReference type="Proteomes" id="UP000004703">
    <property type="component" value="Chromosome"/>
</dbReference>
<comment type="caution">
    <text evidence="2">The sequence shown here is derived from an EMBL/GenBank/DDBJ whole genome shotgun (WGS) entry which is preliminary data.</text>
</comment>
<reference evidence="2 3" key="1">
    <citation type="submission" date="2008-01" db="EMBL/GenBank/DDBJ databases">
        <authorList>
            <person name="Wagner-Dobler I."/>
            <person name="Ferriera S."/>
            <person name="Johnson J."/>
            <person name="Kravitz S."/>
            <person name="Beeson K."/>
            <person name="Sutton G."/>
            <person name="Rogers Y.-H."/>
            <person name="Friedman R."/>
            <person name="Frazier M."/>
            <person name="Venter J.C."/>
        </authorList>
    </citation>
    <scope>NUCLEOTIDE SEQUENCE [LARGE SCALE GENOMIC DNA]</scope>
    <source>
        <strain evidence="3">DSM 17067 / NCIMB 14079 / DFL-11</strain>
    </source>
</reference>